<dbReference type="GO" id="GO:0004930">
    <property type="term" value="F:G protein-coupled receptor activity"/>
    <property type="evidence" value="ECO:0007669"/>
    <property type="project" value="TreeGrafter"/>
</dbReference>
<gene>
    <name evidence="6" type="ORF">BKA67DRAFT_498003</name>
</gene>
<evidence type="ECO:0008006" key="8">
    <source>
        <dbReference type="Google" id="ProtNLM"/>
    </source>
</evidence>
<dbReference type="Proteomes" id="UP000758603">
    <property type="component" value="Unassembled WGS sequence"/>
</dbReference>
<comment type="caution">
    <text evidence="6">The sequence shown here is derived from an EMBL/GenBank/DDBJ whole genome shotgun (WGS) entry which is preliminary data.</text>
</comment>
<dbReference type="PANTHER" id="PTHR23112:SF37">
    <property type="entry name" value="G PROTEIN-COUPLED RECEPTOR GPR1"/>
    <property type="match status" value="1"/>
</dbReference>
<feature type="non-terminal residue" evidence="6">
    <location>
        <position position="273"/>
    </location>
</feature>
<dbReference type="RefSeq" id="XP_045952140.1">
    <property type="nucleotide sequence ID" value="XM_046097057.1"/>
</dbReference>
<dbReference type="SUPFAM" id="SSF81321">
    <property type="entry name" value="Family A G protein-coupled receptor-like"/>
    <property type="match status" value="1"/>
</dbReference>
<keyword evidence="4 5" id="KW-0472">Membrane</keyword>
<dbReference type="Gene3D" id="1.20.1070.10">
    <property type="entry name" value="Rhodopsin 7-helix transmembrane proteins"/>
    <property type="match status" value="1"/>
</dbReference>
<proteinExistence type="predicted"/>
<dbReference type="EMBL" id="JAGPXC010000011">
    <property type="protein sequence ID" value="KAH6645626.1"/>
    <property type="molecule type" value="Genomic_DNA"/>
</dbReference>
<evidence type="ECO:0000313" key="6">
    <source>
        <dbReference type="EMBL" id="KAH6645626.1"/>
    </source>
</evidence>
<protein>
    <recommendedName>
        <fullName evidence="8">Glucose receptor Git3 N-terminal domain-containing protein</fullName>
    </recommendedName>
</protein>
<keyword evidence="2 5" id="KW-0812">Transmembrane</keyword>
<dbReference type="GO" id="GO:0005886">
    <property type="term" value="C:plasma membrane"/>
    <property type="evidence" value="ECO:0007669"/>
    <property type="project" value="TreeGrafter"/>
</dbReference>
<keyword evidence="7" id="KW-1185">Reference proteome</keyword>
<keyword evidence="3 5" id="KW-1133">Transmembrane helix</keyword>
<feature type="transmembrane region" description="Helical" evidence="5">
    <location>
        <begin position="121"/>
        <end position="142"/>
    </location>
</feature>
<dbReference type="AlphaFoldDB" id="A0A9P8RM37"/>
<feature type="transmembrane region" description="Helical" evidence="5">
    <location>
        <begin position="174"/>
        <end position="197"/>
    </location>
</feature>
<comment type="subcellular location">
    <subcellularLocation>
        <location evidence="1">Membrane</location>
        <topology evidence="1">Multi-pass membrane protein</topology>
    </subcellularLocation>
</comment>
<dbReference type="GeneID" id="70125949"/>
<name>A0A9P8RM37_9PEZI</name>
<feature type="transmembrane region" description="Helical" evidence="5">
    <location>
        <begin position="203"/>
        <end position="224"/>
    </location>
</feature>
<sequence length="273" mass="30438">ELQQSIAFLVNASWVGSNGIFVGTSTCWAQGYFVSVGDLAASCFISAIAVYTYLTVIRGYKPPQWVLYLTIACLWTFVYAMALMGILITDNGRGTGGLCVRAVAWCWVNVEYRNIRLWLHYFWIFLSLTLTSCLYILIFFSLQQRRIASRNSYASCSVKYDARTSPVSGTQPGFLIYPIIYVLCTIPLAMGRVLTMAGRDLGVGYFCFAGSMMASNGWLDVLLFSYTRSPIIFAASPDSVDTGLDKFIFMRTPHERSYGNIIWVQGPSGSNKN</sequence>
<dbReference type="GO" id="GO:0007189">
    <property type="term" value="P:adenylate cyclase-activating G protein-coupled receptor signaling pathway"/>
    <property type="evidence" value="ECO:0007669"/>
    <property type="project" value="TreeGrafter"/>
</dbReference>
<feature type="non-terminal residue" evidence="6">
    <location>
        <position position="1"/>
    </location>
</feature>
<evidence type="ECO:0000256" key="3">
    <source>
        <dbReference type="ARBA" id="ARBA00022989"/>
    </source>
</evidence>
<feature type="transmembrane region" description="Helical" evidence="5">
    <location>
        <begin position="66"/>
        <end position="88"/>
    </location>
</feature>
<accession>A0A9P8RM37</accession>
<feature type="transmembrane region" description="Helical" evidence="5">
    <location>
        <begin position="32"/>
        <end position="54"/>
    </location>
</feature>
<dbReference type="PANTHER" id="PTHR23112">
    <property type="entry name" value="G PROTEIN-COUPLED RECEPTOR 157-RELATED"/>
    <property type="match status" value="1"/>
</dbReference>
<reference evidence="6" key="1">
    <citation type="journal article" date="2021" name="Nat. Commun.">
        <title>Genetic determinants of endophytism in the Arabidopsis root mycobiome.</title>
        <authorList>
            <person name="Mesny F."/>
            <person name="Miyauchi S."/>
            <person name="Thiergart T."/>
            <person name="Pickel B."/>
            <person name="Atanasova L."/>
            <person name="Karlsson M."/>
            <person name="Huettel B."/>
            <person name="Barry K.W."/>
            <person name="Haridas S."/>
            <person name="Chen C."/>
            <person name="Bauer D."/>
            <person name="Andreopoulos W."/>
            <person name="Pangilinan J."/>
            <person name="LaButti K."/>
            <person name="Riley R."/>
            <person name="Lipzen A."/>
            <person name="Clum A."/>
            <person name="Drula E."/>
            <person name="Henrissat B."/>
            <person name="Kohler A."/>
            <person name="Grigoriev I.V."/>
            <person name="Martin F.M."/>
            <person name="Hacquard S."/>
        </authorList>
    </citation>
    <scope>NUCLEOTIDE SEQUENCE</scope>
    <source>
        <strain evidence="6">MPI-SDFR-AT-0073</strain>
    </source>
</reference>
<evidence type="ECO:0000256" key="2">
    <source>
        <dbReference type="ARBA" id="ARBA00022692"/>
    </source>
</evidence>
<evidence type="ECO:0000256" key="5">
    <source>
        <dbReference type="SAM" id="Phobius"/>
    </source>
</evidence>
<evidence type="ECO:0000256" key="1">
    <source>
        <dbReference type="ARBA" id="ARBA00004141"/>
    </source>
</evidence>
<organism evidence="6 7">
    <name type="scientific">Truncatella angustata</name>
    <dbReference type="NCBI Taxonomy" id="152316"/>
    <lineage>
        <taxon>Eukaryota</taxon>
        <taxon>Fungi</taxon>
        <taxon>Dikarya</taxon>
        <taxon>Ascomycota</taxon>
        <taxon>Pezizomycotina</taxon>
        <taxon>Sordariomycetes</taxon>
        <taxon>Xylariomycetidae</taxon>
        <taxon>Amphisphaeriales</taxon>
        <taxon>Sporocadaceae</taxon>
        <taxon>Truncatella</taxon>
    </lineage>
</organism>
<dbReference type="OrthoDB" id="100006at2759"/>
<evidence type="ECO:0000313" key="7">
    <source>
        <dbReference type="Proteomes" id="UP000758603"/>
    </source>
</evidence>
<evidence type="ECO:0000256" key="4">
    <source>
        <dbReference type="ARBA" id="ARBA00023136"/>
    </source>
</evidence>